<dbReference type="EMBL" id="ML992713">
    <property type="protein sequence ID" value="KAF2206709.1"/>
    <property type="molecule type" value="Genomic_DNA"/>
</dbReference>
<name>A0A6A6F0K0_9PEZI</name>
<evidence type="ECO:0000313" key="4">
    <source>
        <dbReference type="Proteomes" id="UP000799539"/>
    </source>
</evidence>
<dbReference type="AlphaFoldDB" id="A0A6A6F0K0"/>
<dbReference type="Proteomes" id="UP000799539">
    <property type="component" value="Unassembled WGS sequence"/>
</dbReference>
<dbReference type="SUPFAM" id="SSF53474">
    <property type="entry name" value="alpha/beta-Hydrolases"/>
    <property type="match status" value="1"/>
</dbReference>
<proteinExistence type="predicted"/>
<dbReference type="InterPro" id="IPR029058">
    <property type="entry name" value="AB_hydrolase_fold"/>
</dbReference>
<reference evidence="3" key="1">
    <citation type="journal article" date="2020" name="Stud. Mycol.">
        <title>101 Dothideomycetes genomes: a test case for predicting lifestyles and emergence of pathogens.</title>
        <authorList>
            <person name="Haridas S."/>
            <person name="Albert R."/>
            <person name="Binder M."/>
            <person name="Bloem J."/>
            <person name="Labutti K."/>
            <person name="Salamov A."/>
            <person name="Andreopoulos B."/>
            <person name="Baker S."/>
            <person name="Barry K."/>
            <person name="Bills G."/>
            <person name="Bluhm B."/>
            <person name="Cannon C."/>
            <person name="Castanera R."/>
            <person name="Culley D."/>
            <person name="Daum C."/>
            <person name="Ezra D."/>
            <person name="Gonzalez J."/>
            <person name="Henrissat B."/>
            <person name="Kuo A."/>
            <person name="Liang C."/>
            <person name="Lipzen A."/>
            <person name="Lutzoni F."/>
            <person name="Magnuson J."/>
            <person name="Mondo S."/>
            <person name="Nolan M."/>
            <person name="Ohm R."/>
            <person name="Pangilinan J."/>
            <person name="Park H.-J."/>
            <person name="Ramirez L."/>
            <person name="Alfaro M."/>
            <person name="Sun H."/>
            <person name="Tritt A."/>
            <person name="Yoshinaga Y."/>
            <person name="Zwiers L.-H."/>
            <person name="Turgeon B."/>
            <person name="Goodwin S."/>
            <person name="Spatafora J."/>
            <person name="Crous P."/>
            <person name="Grigoriev I."/>
        </authorList>
    </citation>
    <scope>NUCLEOTIDE SEQUENCE</scope>
    <source>
        <strain evidence="3">SCOH1-5</strain>
    </source>
</reference>
<evidence type="ECO:0000256" key="1">
    <source>
        <dbReference type="SAM" id="MobiDB-lite"/>
    </source>
</evidence>
<dbReference type="OrthoDB" id="5396420at2759"/>
<accession>A0A6A6F0K0</accession>
<protein>
    <recommendedName>
        <fullName evidence="2">Alpha/beta hydrolase fold-3 domain-containing protein</fullName>
    </recommendedName>
</protein>
<dbReference type="Gene3D" id="3.40.50.1820">
    <property type="entry name" value="alpha/beta hydrolase"/>
    <property type="match status" value="1"/>
</dbReference>
<dbReference type="InterPro" id="IPR013094">
    <property type="entry name" value="AB_hydrolase_3"/>
</dbReference>
<keyword evidence="4" id="KW-1185">Reference proteome</keyword>
<sequence>MLPPSKCLRHPPPPLPRPHPHLHPRRALLRHTTVPSRRFATVAPARERVQVHVPNGSIDVDIHYPEPSHSPCLIHSSRSALLFLPRGPLLNDPQHDALNVTTLRSTLACPVVHIHYRYGEQHKFPGPLFDVAAVYDWLVCNVLAATTPSRSSREPAAKIAVCGELLGGTLASTLALTECRPTEPAAVVAAAINDPVLNWVDFETTSEEVQVPRTALMSQLSTQGILEMRRLLFRNPADYFDPFASPILFFRAAGCRVPVTEPAAQDAMSEMDELVQAEQDHLLPPELRSEALSAVDSPALRKSSRRFPSKSLALRLPRFRLSTGIESELTAQATEFQRLLLKAFDRQIMMKSPRLRDTERTSSLISKQMVVQGEVNGLGLWDDSAEGRQRLHDMASWLADALND</sequence>
<evidence type="ECO:0000313" key="3">
    <source>
        <dbReference type="EMBL" id="KAF2206709.1"/>
    </source>
</evidence>
<feature type="domain" description="Alpha/beta hydrolase fold-3" evidence="2">
    <location>
        <begin position="100"/>
        <end position="248"/>
    </location>
</feature>
<dbReference type="Pfam" id="PF07859">
    <property type="entry name" value="Abhydrolase_3"/>
    <property type="match status" value="1"/>
</dbReference>
<organism evidence="3 4">
    <name type="scientific">Cercospora zeae-maydis SCOH1-5</name>
    <dbReference type="NCBI Taxonomy" id="717836"/>
    <lineage>
        <taxon>Eukaryota</taxon>
        <taxon>Fungi</taxon>
        <taxon>Dikarya</taxon>
        <taxon>Ascomycota</taxon>
        <taxon>Pezizomycotina</taxon>
        <taxon>Dothideomycetes</taxon>
        <taxon>Dothideomycetidae</taxon>
        <taxon>Mycosphaerellales</taxon>
        <taxon>Mycosphaerellaceae</taxon>
        <taxon>Cercospora</taxon>
    </lineage>
</organism>
<gene>
    <name evidence="3" type="ORF">CERZMDRAFT_103104</name>
</gene>
<evidence type="ECO:0000259" key="2">
    <source>
        <dbReference type="Pfam" id="PF07859"/>
    </source>
</evidence>
<feature type="region of interest" description="Disordered" evidence="1">
    <location>
        <begin position="1"/>
        <end position="22"/>
    </location>
</feature>
<dbReference type="GO" id="GO:0016787">
    <property type="term" value="F:hydrolase activity"/>
    <property type="evidence" value="ECO:0007669"/>
    <property type="project" value="InterPro"/>
</dbReference>